<organism evidence="2 3">
    <name type="scientific">Enterocloster clostridioformis</name>
    <dbReference type="NCBI Taxonomy" id="1531"/>
    <lineage>
        <taxon>Bacteria</taxon>
        <taxon>Bacillati</taxon>
        <taxon>Bacillota</taxon>
        <taxon>Clostridia</taxon>
        <taxon>Lachnospirales</taxon>
        <taxon>Lachnospiraceae</taxon>
        <taxon>Enterocloster</taxon>
    </lineage>
</organism>
<dbReference type="Proteomes" id="UP000501069">
    <property type="component" value="Chromosome"/>
</dbReference>
<dbReference type="Proteomes" id="UP000719916">
    <property type="component" value="Unassembled WGS sequence"/>
</dbReference>
<reference evidence="1" key="3">
    <citation type="submission" date="2020-02" db="EMBL/GenBank/DDBJ databases">
        <authorList>
            <person name="Littmann E."/>
            <person name="Sorbara M."/>
        </authorList>
    </citation>
    <scope>NUCLEOTIDE SEQUENCE</scope>
    <source>
        <strain evidence="1">MSK.2.26</strain>
    </source>
</reference>
<dbReference type="EMBL" id="JAAISW010000076">
    <property type="protein sequence ID" value="NSJ46632.1"/>
    <property type="molecule type" value="Genomic_DNA"/>
</dbReference>
<dbReference type="EMBL" id="CP050964">
    <property type="protein sequence ID" value="QIX91525.1"/>
    <property type="molecule type" value="Genomic_DNA"/>
</dbReference>
<sequence length="71" mass="8246">MYYYIGDRGRYNISCFEVIPLLRSKGTGEQIIKQFLKENKIASKDICVEPVNIDAARFWRKCGIECYCASE</sequence>
<evidence type="ECO:0000313" key="3">
    <source>
        <dbReference type="Proteomes" id="UP000501069"/>
    </source>
</evidence>
<evidence type="ECO:0000313" key="2">
    <source>
        <dbReference type="EMBL" id="QIX91525.1"/>
    </source>
</evidence>
<gene>
    <name evidence="2" type="ORF">FOC47_13820</name>
    <name evidence="1" type="ORF">G5B26_24410</name>
</gene>
<proteinExistence type="predicted"/>
<accession>A0AAP9M142</accession>
<protein>
    <submittedName>
        <fullName evidence="2">Uncharacterized protein</fullName>
    </submittedName>
</protein>
<dbReference type="SUPFAM" id="SSF55729">
    <property type="entry name" value="Acyl-CoA N-acyltransferases (Nat)"/>
    <property type="match status" value="1"/>
</dbReference>
<name>A0AAP9M142_9FIRM</name>
<dbReference type="InterPro" id="IPR016181">
    <property type="entry name" value="Acyl_CoA_acyltransferase"/>
</dbReference>
<reference evidence="2 3" key="1">
    <citation type="submission" date="2019-11" db="EMBL/GenBank/DDBJ databases">
        <title>FDA dAtabase for Regulatory Grade micrObial Sequences (FDA-ARGOS): Supporting development and validation of Infectious Disease Dx tests.</title>
        <authorList>
            <person name="Turner S."/>
            <person name="Byrd R."/>
            <person name="Tallon L."/>
            <person name="Sadzewicz L."/>
            <person name="Vavikolanu K."/>
            <person name="Mehta A."/>
            <person name="Aluvathingal J."/>
            <person name="Nadendla S."/>
            <person name="Myers T."/>
            <person name="Yan Y."/>
            <person name="Sichtig H."/>
        </authorList>
    </citation>
    <scope>NUCLEOTIDE SEQUENCE [LARGE SCALE GENOMIC DNA]</scope>
    <source>
        <strain evidence="2 3">FDAARGOS_739</strain>
    </source>
</reference>
<dbReference type="RefSeq" id="WP_139227127.1">
    <property type="nucleotide sequence ID" value="NZ_AP031445.1"/>
</dbReference>
<dbReference type="Gene3D" id="3.40.630.30">
    <property type="match status" value="1"/>
</dbReference>
<evidence type="ECO:0000313" key="4">
    <source>
        <dbReference type="Proteomes" id="UP000719916"/>
    </source>
</evidence>
<dbReference type="GeneID" id="57962243"/>
<evidence type="ECO:0000313" key="1">
    <source>
        <dbReference type="EMBL" id="NSJ46632.1"/>
    </source>
</evidence>
<reference evidence="1 4" key="2">
    <citation type="journal article" date="2020" name="Cell Host Microbe">
        <title>Functional and Genomic Variation between Human-Derived Isolates of Lachnospiraceae Reveals Inter- and Intra-Species Diversity.</title>
        <authorList>
            <person name="Sorbara M.T."/>
            <person name="Littmann E.R."/>
            <person name="Fontana E."/>
            <person name="Moody T.U."/>
            <person name="Kohout C.E."/>
            <person name="Gjonbalaj M."/>
            <person name="Eaton V."/>
            <person name="Seok R."/>
            <person name="Leiner I.M."/>
            <person name="Pamer E.G."/>
        </authorList>
    </citation>
    <scope>NUCLEOTIDE SEQUENCE [LARGE SCALE GENOMIC DNA]</scope>
    <source>
        <strain evidence="1 4">MSK.2.26</strain>
    </source>
</reference>
<dbReference type="AlphaFoldDB" id="A0AAP9M142"/>